<sequence length="48" mass="5826">MASKDYECWRLPADPLELNFWFEAYEIHEDPQPRILNLSAVLSRYRKL</sequence>
<evidence type="ECO:0000313" key="1">
    <source>
        <dbReference type="EMBL" id="RXM34439.1"/>
    </source>
</evidence>
<reference evidence="1 2" key="1">
    <citation type="submission" date="2019-01" db="EMBL/GenBank/DDBJ databases">
        <title>Draft Genome and Complete Hox-Cluster Characterization of the Sterlet Sturgeon (Acipenser ruthenus).</title>
        <authorList>
            <person name="Wei Q."/>
        </authorList>
    </citation>
    <scope>NUCLEOTIDE SEQUENCE [LARGE SCALE GENOMIC DNA]</scope>
    <source>
        <strain evidence="1">WHYD16114868_AA</strain>
        <tissue evidence="1">Blood</tissue>
    </source>
</reference>
<evidence type="ECO:0000313" key="2">
    <source>
        <dbReference type="Proteomes" id="UP000289886"/>
    </source>
</evidence>
<keyword evidence="2" id="KW-1185">Reference proteome</keyword>
<comment type="caution">
    <text evidence="1">The sequence shown here is derived from an EMBL/GenBank/DDBJ whole genome shotgun (WGS) entry which is preliminary data.</text>
</comment>
<organism evidence="1 2">
    <name type="scientific">Acipenser ruthenus</name>
    <name type="common">Sterlet sturgeon</name>
    <dbReference type="NCBI Taxonomy" id="7906"/>
    <lineage>
        <taxon>Eukaryota</taxon>
        <taxon>Metazoa</taxon>
        <taxon>Chordata</taxon>
        <taxon>Craniata</taxon>
        <taxon>Vertebrata</taxon>
        <taxon>Euteleostomi</taxon>
        <taxon>Actinopterygii</taxon>
        <taxon>Chondrostei</taxon>
        <taxon>Acipenseriformes</taxon>
        <taxon>Acipenseridae</taxon>
        <taxon>Acipenser</taxon>
    </lineage>
</organism>
<accession>A0A444UGZ3</accession>
<dbReference type="Proteomes" id="UP000289886">
    <property type="component" value="Unassembled WGS sequence"/>
</dbReference>
<protein>
    <submittedName>
        <fullName evidence="1">Uncharacterized protein</fullName>
    </submittedName>
</protein>
<name>A0A444UGZ3_ACIRT</name>
<gene>
    <name evidence="1" type="ORF">EOD39_0160</name>
</gene>
<dbReference type="EMBL" id="SCEB01214592">
    <property type="protein sequence ID" value="RXM34439.1"/>
    <property type="molecule type" value="Genomic_DNA"/>
</dbReference>
<dbReference type="AlphaFoldDB" id="A0A444UGZ3"/>
<proteinExistence type="predicted"/>